<accession>A0A0Z8FDD0</accession>
<evidence type="ECO:0000259" key="6">
    <source>
        <dbReference type="PROSITE" id="PS51898"/>
    </source>
</evidence>
<dbReference type="InterPro" id="IPR028259">
    <property type="entry name" value="AP2-like_int_N"/>
</dbReference>
<dbReference type="RefSeq" id="WP_044692989.1">
    <property type="nucleotide sequence ID" value="NZ_CEER01000006.1"/>
</dbReference>
<dbReference type="InterPro" id="IPR044068">
    <property type="entry name" value="CB"/>
</dbReference>
<keyword evidence="4" id="KW-0233">DNA recombination</keyword>
<feature type="domain" description="Core-binding (CB)" evidence="7">
    <location>
        <begin position="59"/>
        <end position="140"/>
    </location>
</feature>
<dbReference type="GO" id="GO:0003677">
    <property type="term" value="F:DNA binding"/>
    <property type="evidence" value="ECO:0007669"/>
    <property type="project" value="UniProtKB-UniRule"/>
</dbReference>
<reference evidence="8 9" key="1">
    <citation type="submission" date="2016-02" db="EMBL/GenBank/DDBJ databases">
        <authorList>
            <consortium name="Pathogen Informatics"/>
        </authorList>
    </citation>
    <scope>NUCLEOTIDE SEQUENCE [LARGE SCALE GENOMIC DNA]</scope>
    <source>
        <strain evidence="8 9">LSS48</strain>
    </source>
</reference>
<dbReference type="PANTHER" id="PTHR30349:SF64">
    <property type="entry name" value="PROPHAGE INTEGRASE INTD-RELATED"/>
    <property type="match status" value="1"/>
</dbReference>
<proteinExistence type="inferred from homology"/>
<sequence length="364" mass="42623">MAYFRKRDNGWEYRISYKAPDGSYKQKSKSGFRTKSEAVQAASQAEIELSSGIVEDKNITLAEYFEKWMEVHKKPHVGPETFGKYEYTLKLITRYFHETKLSKINATSYQNIINELAKCYVKDSVKRFNSHIRASIKVAIHQGILKKDFTEIVKIFSDVESKREEDKYLELDEYEQLITDYRKTIKYQSHFFLYTIGKTGLRFSEAAGITEPIIDRENMCLRIRRTYKVYGKQKGWGPTKNPQSERDVPFDSEWLKAYDEYMKVGYIDNPDKRLFTKLTGTGENKILKKKTRQTFNVHGLRHTYVSWLIYHDVDVVTIAKLVGHKDATETLKTYSHLFKAKQEESFDKVRSLMEKFGASLGQES</sequence>
<dbReference type="Proteomes" id="UP000073485">
    <property type="component" value="Unassembled WGS sequence"/>
</dbReference>
<evidence type="ECO:0000256" key="1">
    <source>
        <dbReference type="ARBA" id="ARBA00008857"/>
    </source>
</evidence>
<dbReference type="Gene3D" id="1.10.443.10">
    <property type="entry name" value="Intergrase catalytic core"/>
    <property type="match status" value="1"/>
</dbReference>
<evidence type="ECO:0000313" key="9">
    <source>
        <dbReference type="Proteomes" id="UP000073485"/>
    </source>
</evidence>
<keyword evidence="3 5" id="KW-0238">DNA-binding</keyword>
<dbReference type="Pfam" id="PF14657">
    <property type="entry name" value="Arm-DNA-bind_4"/>
    <property type="match status" value="1"/>
</dbReference>
<evidence type="ECO:0000259" key="7">
    <source>
        <dbReference type="PROSITE" id="PS51900"/>
    </source>
</evidence>
<dbReference type="GO" id="GO:0015074">
    <property type="term" value="P:DNA integration"/>
    <property type="evidence" value="ECO:0007669"/>
    <property type="project" value="UniProtKB-KW"/>
</dbReference>
<gene>
    <name evidence="8" type="primary">xerC_2</name>
    <name evidence="8" type="ORF">ERS132410_00822</name>
</gene>
<comment type="similarity">
    <text evidence="1">Belongs to the 'phage' integrase family.</text>
</comment>
<dbReference type="InterPro" id="IPR050090">
    <property type="entry name" value="Tyrosine_recombinase_XerCD"/>
</dbReference>
<organism evidence="8 9">
    <name type="scientific">Streptococcus suis</name>
    <dbReference type="NCBI Taxonomy" id="1307"/>
    <lineage>
        <taxon>Bacteria</taxon>
        <taxon>Bacillati</taxon>
        <taxon>Bacillota</taxon>
        <taxon>Bacilli</taxon>
        <taxon>Lactobacillales</taxon>
        <taxon>Streptococcaceae</taxon>
        <taxon>Streptococcus</taxon>
    </lineage>
</organism>
<evidence type="ECO:0000256" key="2">
    <source>
        <dbReference type="ARBA" id="ARBA00022908"/>
    </source>
</evidence>
<dbReference type="Pfam" id="PF14659">
    <property type="entry name" value="Phage_int_SAM_3"/>
    <property type="match status" value="1"/>
</dbReference>
<dbReference type="SUPFAM" id="SSF56349">
    <property type="entry name" value="DNA breaking-rejoining enzymes"/>
    <property type="match status" value="1"/>
</dbReference>
<dbReference type="InterPro" id="IPR004107">
    <property type="entry name" value="Integrase_SAM-like_N"/>
</dbReference>
<dbReference type="PROSITE" id="PS51900">
    <property type="entry name" value="CB"/>
    <property type="match status" value="1"/>
</dbReference>
<dbReference type="Gene3D" id="1.10.150.130">
    <property type="match status" value="1"/>
</dbReference>
<feature type="domain" description="Tyr recombinase" evidence="6">
    <location>
        <begin position="164"/>
        <end position="347"/>
    </location>
</feature>
<dbReference type="InterPro" id="IPR010998">
    <property type="entry name" value="Integrase_recombinase_N"/>
</dbReference>
<keyword evidence="2" id="KW-0229">DNA integration</keyword>
<evidence type="ECO:0000256" key="3">
    <source>
        <dbReference type="ARBA" id="ARBA00023125"/>
    </source>
</evidence>
<dbReference type="PANTHER" id="PTHR30349">
    <property type="entry name" value="PHAGE INTEGRASE-RELATED"/>
    <property type="match status" value="1"/>
</dbReference>
<dbReference type="Pfam" id="PF00589">
    <property type="entry name" value="Phage_integrase"/>
    <property type="match status" value="1"/>
</dbReference>
<name>A0A0Z8FDD0_STRSU</name>
<dbReference type="GO" id="GO:0006310">
    <property type="term" value="P:DNA recombination"/>
    <property type="evidence" value="ECO:0007669"/>
    <property type="project" value="UniProtKB-KW"/>
</dbReference>
<dbReference type="PROSITE" id="PS51898">
    <property type="entry name" value="TYR_RECOMBINASE"/>
    <property type="match status" value="1"/>
</dbReference>
<evidence type="ECO:0000256" key="5">
    <source>
        <dbReference type="PROSITE-ProRule" id="PRU01248"/>
    </source>
</evidence>
<dbReference type="CDD" id="cd01189">
    <property type="entry name" value="INT_ICEBs1_C_like"/>
    <property type="match status" value="1"/>
</dbReference>
<dbReference type="InterPro" id="IPR013762">
    <property type="entry name" value="Integrase-like_cat_sf"/>
</dbReference>
<evidence type="ECO:0000313" key="8">
    <source>
        <dbReference type="EMBL" id="CYU68421.1"/>
    </source>
</evidence>
<evidence type="ECO:0000256" key="4">
    <source>
        <dbReference type="ARBA" id="ARBA00023172"/>
    </source>
</evidence>
<dbReference type="AlphaFoldDB" id="A0A0Z8FDD0"/>
<dbReference type="EMBL" id="FIGO01000004">
    <property type="protein sequence ID" value="CYU68421.1"/>
    <property type="molecule type" value="Genomic_DNA"/>
</dbReference>
<protein>
    <submittedName>
        <fullName evidence="8">Integrase family protein</fullName>
    </submittedName>
</protein>
<dbReference type="InterPro" id="IPR002104">
    <property type="entry name" value="Integrase_catalytic"/>
</dbReference>
<dbReference type="InterPro" id="IPR011010">
    <property type="entry name" value="DNA_brk_join_enz"/>
</dbReference>